<evidence type="ECO:0000313" key="1">
    <source>
        <dbReference type="EMBL" id="EJY43705.1"/>
    </source>
</evidence>
<name>J7CT53_ENTFC</name>
<comment type="caution">
    <text evidence="1">The sequence shown here is derived from an EMBL/GenBank/DDBJ whole genome shotgun (WGS) entry which is preliminary data.</text>
</comment>
<accession>J7CT53</accession>
<dbReference type="PATRIC" id="fig|1134806.3.peg.2215"/>
<dbReference type="AlphaFoldDB" id="J7CT53"/>
<gene>
    <name evidence="1" type="ORF">HMPREF1348_02316</name>
</gene>
<dbReference type="Proteomes" id="UP000006403">
    <property type="component" value="Unassembled WGS sequence"/>
</dbReference>
<protein>
    <submittedName>
        <fullName evidence="1">Uncharacterized protein</fullName>
    </submittedName>
</protein>
<dbReference type="EMBL" id="AMBL01000076">
    <property type="protein sequence ID" value="EJY43705.1"/>
    <property type="molecule type" value="Genomic_DNA"/>
</dbReference>
<dbReference type="HOGENOM" id="CLU_3079608_0_0_9"/>
<organism evidence="1 2">
    <name type="scientific">Enterococcus faecium 505</name>
    <dbReference type="NCBI Taxonomy" id="1134806"/>
    <lineage>
        <taxon>Bacteria</taxon>
        <taxon>Bacillati</taxon>
        <taxon>Bacillota</taxon>
        <taxon>Bacilli</taxon>
        <taxon>Lactobacillales</taxon>
        <taxon>Enterococcaceae</taxon>
        <taxon>Enterococcus</taxon>
    </lineage>
</organism>
<reference evidence="1 2" key="1">
    <citation type="submission" date="2012-04" db="EMBL/GenBank/DDBJ databases">
        <authorList>
            <person name="Weinstock G."/>
            <person name="Sodergren E."/>
            <person name="Lobos E.A."/>
            <person name="Fulton L."/>
            <person name="Fulton R."/>
            <person name="Courtney L."/>
            <person name="Fronick C."/>
            <person name="O'Laughlin M."/>
            <person name="Godfrey J."/>
            <person name="Wilson R.M."/>
            <person name="Miner T."/>
            <person name="Farmer C."/>
            <person name="Delehaunty K."/>
            <person name="Cordes M."/>
            <person name="Minx P."/>
            <person name="Tomlinson C."/>
            <person name="Chen J."/>
            <person name="Wollam A."/>
            <person name="Pepin K.H."/>
            <person name="Bhonagiri V."/>
            <person name="Zhang X."/>
            <person name="Suruliraj S."/>
            <person name="Warren W."/>
            <person name="Mitreva M."/>
            <person name="Mardis E.R."/>
            <person name="Wilson R.K."/>
        </authorList>
    </citation>
    <scope>NUCLEOTIDE SEQUENCE [LARGE SCALE GENOMIC DNA]</scope>
    <source>
        <strain evidence="1 2">505</strain>
    </source>
</reference>
<proteinExistence type="predicted"/>
<evidence type="ECO:0000313" key="2">
    <source>
        <dbReference type="Proteomes" id="UP000006403"/>
    </source>
</evidence>
<sequence length="52" mass="5743">MLPGENNTKCANILSFDYPAFSLISFSSHSEVSPETDFLPWYPKEKGFGGVS</sequence>